<dbReference type="InterPro" id="IPR046342">
    <property type="entry name" value="CBS_dom_sf"/>
</dbReference>
<dbReference type="InterPro" id="IPR000644">
    <property type="entry name" value="CBS_dom"/>
</dbReference>
<protein>
    <submittedName>
        <fullName evidence="2">CBS domain-containing protein</fullName>
    </submittedName>
</protein>
<evidence type="ECO:0000313" key="2">
    <source>
        <dbReference type="EMBL" id="RGD75363.1"/>
    </source>
</evidence>
<gene>
    <name evidence="2" type="ORF">DW687_03285</name>
</gene>
<dbReference type="Gene3D" id="3.10.580.10">
    <property type="entry name" value="CBS-domain"/>
    <property type="match status" value="1"/>
</dbReference>
<dbReference type="RefSeq" id="WP_117531590.1">
    <property type="nucleotide sequence ID" value="NZ_QUSM01000002.1"/>
</dbReference>
<evidence type="ECO:0000259" key="1">
    <source>
        <dbReference type="Pfam" id="PF00571"/>
    </source>
</evidence>
<evidence type="ECO:0000313" key="3">
    <source>
        <dbReference type="Proteomes" id="UP000261212"/>
    </source>
</evidence>
<dbReference type="AlphaFoldDB" id="A0A3E3E1L5"/>
<name>A0A3E3E1L5_9FIRM</name>
<reference evidence="2 3" key="1">
    <citation type="submission" date="2018-08" db="EMBL/GenBank/DDBJ databases">
        <title>A genome reference for cultivated species of the human gut microbiota.</title>
        <authorList>
            <person name="Zou Y."/>
            <person name="Xue W."/>
            <person name="Luo G."/>
        </authorList>
    </citation>
    <scope>NUCLEOTIDE SEQUENCE [LARGE SCALE GENOMIC DNA]</scope>
    <source>
        <strain evidence="2 3">AM25-6</strain>
    </source>
</reference>
<sequence length="233" mass="27485">MNRTEEFLQLYKKLEQTAVMEYNFPKDGKSISRLINLKCYKHIRRELEYCKEIRNILQHNPKVNDEYAIEPSNAMIELLSNILKQIETPKKAIEFAVDYNDIIKAYIGDNVMDFMNKMDNKKISHIPIMNESGIVRGVFGENTVFQCVLDEGIDEINDKTRFFHIKRYLSLDNPILEKFLFIHKNTLMIEIEDMLYNAYKRNERIGAIFITENGKEIERLIGLITPYDVIGYK</sequence>
<dbReference type="EMBL" id="QUSM01000002">
    <property type="protein sequence ID" value="RGD75363.1"/>
    <property type="molecule type" value="Genomic_DNA"/>
</dbReference>
<feature type="domain" description="CBS" evidence="1">
    <location>
        <begin position="101"/>
        <end position="144"/>
    </location>
</feature>
<accession>A0A3E3E1L5</accession>
<dbReference type="Pfam" id="PF00571">
    <property type="entry name" value="CBS"/>
    <property type="match status" value="1"/>
</dbReference>
<comment type="caution">
    <text evidence="2">The sequence shown here is derived from an EMBL/GenBank/DDBJ whole genome shotgun (WGS) entry which is preliminary data.</text>
</comment>
<proteinExistence type="predicted"/>
<organism evidence="2 3">
    <name type="scientific">Anaerofustis stercorihominis</name>
    <dbReference type="NCBI Taxonomy" id="214853"/>
    <lineage>
        <taxon>Bacteria</taxon>
        <taxon>Bacillati</taxon>
        <taxon>Bacillota</taxon>
        <taxon>Clostridia</taxon>
        <taxon>Eubacteriales</taxon>
        <taxon>Eubacteriaceae</taxon>
        <taxon>Anaerofustis</taxon>
    </lineage>
</organism>
<dbReference type="SUPFAM" id="SSF54631">
    <property type="entry name" value="CBS-domain pair"/>
    <property type="match status" value="1"/>
</dbReference>
<dbReference type="Proteomes" id="UP000261212">
    <property type="component" value="Unassembled WGS sequence"/>
</dbReference>